<dbReference type="GO" id="GO:0016987">
    <property type="term" value="F:sigma factor activity"/>
    <property type="evidence" value="ECO:0007669"/>
    <property type="project" value="UniProtKB-KW"/>
</dbReference>
<evidence type="ECO:0000313" key="8">
    <source>
        <dbReference type="Proteomes" id="UP000192333"/>
    </source>
</evidence>
<organism evidence="7 8">
    <name type="scientific">Aquiflexum balticum DSM 16537</name>
    <dbReference type="NCBI Taxonomy" id="758820"/>
    <lineage>
        <taxon>Bacteria</taxon>
        <taxon>Pseudomonadati</taxon>
        <taxon>Bacteroidota</taxon>
        <taxon>Cytophagia</taxon>
        <taxon>Cytophagales</taxon>
        <taxon>Cyclobacteriaceae</taxon>
        <taxon>Aquiflexum</taxon>
    </lineage>
</organism>
<dbReference type="NCBIfam" id="TIGR02937">
    <property type="entry name" value="sigma70-ECF"/>
    <property type="match status" value="1"/>
</dbReference>
<dbReference type="GO" id="GO:0006352">
    <property type="term" value="P:DNA-templated transcription initiation"/>
    <property type="evidence" value="ECO:0007669"/>
    <property type="project" value="InterPro"/>
</dbReference>
<dbReference type="CDD" id="cd06171">
    <property type="entry name" value="Sigma70_r4"/>
    <property type="match status" value="1"/>
</dbReference>
<evidence type="ECO:0000313" key="7">
    <source>
        <dbReference type="EMBL" id="SMD43967.1"/>
    </source>
</evidence>
<feature type="domain" description="RNA polymerase sigma-70 region 2" evidence="5">
    <location>
        <begin position="12"/>
        <end position="77"/>
    </location>
</feature>
<accession>A0A1W2H4T6</accession>
<dbReference type="InterPro" id="IPR007627">
    <property type="entry name" value="RNA_pol_sigma70_r2"/>
</dbReference>
<evidence type="ECO:0000256" key="4">
    <source>
        <dbReference type="ARBA" id="ARBA00023163"/>
    </source>
</evidence>
<dbReference type="InterPro" id="IPR013325">
    <property type="entry name" value="RNA_pol_sigma_r2"/>
</dbReference>
<dbReference type="SUPFAM" id="SSF88946">
    <property type="entry name" value="Sigma2 domain of RNA polymerase sigma factors"/>
    <property type="match status" value="1"/>
</dbReference>
<name>A0A1W2H4T6_9BACT</name>
<keyword evidence="4" id="KW-0804">Transcription</keyword>
<dbReference type="SUPFAM" id="SSF88659">
    <property type="entry name" value="Sigma3 and sigma4 domains of RNA polymerase sigma factors"/>
    <property type="match status" value="1"/>
</dbReference>
<keyword evidence="8" id="KW-1185">Reference proteome</keyword>
<keyword evidence="3" id="KW-0731">Sigma factor</keyword>
<feature type="domain" description="RNA polymerase sigma factor 70 region 4 type 2" evidence="6">
    <location>
        <begin position="102"/>
        <end position="152"/>
    </location>
</feature>
<sequence>MDNISEEFSSIYLEYSSKIKSLCFGYTNSIDEADDLSQETFLSAWKHWDKFNGQSSRTTWIYRIAINKCLTHIKKNESKAIDIKEIEKELAINDEKNENINLLYKAINKLENIDRLIITMFLDELSYKQIAEVLGIRENSVAVRIHRIKLKLTEIFNNYEKI</sequence>
<dbReference type="PANTHER" id="PTHR43133:SF45">
    <property type="entry name" value="RNA POLYMERASE ECF-TYPE SIGMA FACTOR"/>
    <property type="match status" value="1"/>
</dbReference>
<dbReference type="InterPro" id="IPR013324">
    <property type="entry name" value="RNA_pol_sigma_r3/r4-like"/>
</dbReference>
<dbReference type="OrthoDB" id="9780326at2"/>
<proteinExistence type="inferred from homology"/>
<dbReference type="Gene3D" id="1.10.10.10">
    <property type="entry name" value="Winged helix-like DNA-binding domain superfamily/Winged helix DNA-binding domain"/>
    <property type="match status" value="1"/>
</dbReference>
<evidence type="ECO:0000259" key="6">
    <source>
        <dbReference type="Pfam" id="PF08281"/>
    </source>
</evidence>
<keyword evidence="2" id="KW-0805">Transcription regulation</keyword>
<dbReference type="AlphaFoldDB" id="A0A1W2H4T6"/>
<dbReference type="InterPro" id="IPR014284">
    <property type="entry name" value="RNA_pol_sigma-70_dom"/>
</dbReference>
<evidence type="ECO:0000259" key="5">
    <source>
        <dbReference type="Pfam" id="PF04542"/>
    </source>
</evidence>
<evidence type="ECO:0000256" key="1">
    <source>
        <dbReference type="ARBA" id="ARBA00010641"/>
    </source>
</evidence>
<dbReference type="InterPro" id="IPR036388">
    <property type="entry name" value="WH-like_DNA-bd_sf"/>
</dbReference>
<dbReference type="InterPro" id="IPR013249">
    <property type="entry name" value="RNA_pol_sigma70_r4_t2"/>
</dbReference>
<dbReference type="Proteomes" id="UP000192333">
    <property type="component" value="Chromosome I"/>
</dbReference>
<dbReference type="RefSeq" id="WP_084120815.1">
    <property type="nucleotide sequence ID" value="NZ_LT838813.1"/>
</dbReference>
<dbReference type="Pfam" id="PF04542">
    <property type="entry name" value="Sigma70_r2"/>
    <property type="match status" value="1"/>
</dbReference>
<dbReference type="PANTHER" id="PTHR43133">
    <property type="entry name" value="RNA POLYMERASE ECF-TYPE SIGMA FACTO"/>
    <property type="match status" value="1"/>
</dbReference>
<evidence type="ECO:0000256" key="3">
    <source>
        <dbReference type="ARBA" id="ARBA00023082"/>
    </source>
</evidence>
<dbReference type="Gene3D" id="1.10.1740.10">
    <property type="match status" value="1"/>
</dbReference>
<dbReference type="EMBL" id="LT838813">
    <property type="protein sequence ID" value="SMD43967.1"/>
    <property type="molecule type" value="Genomic_DNA"/>
</dbReference>
<dbReference type="STRING" id="758820.SAMN00777080_2581"/>
<comment type="similarity">
    <text evidence="1">Belongs to the sigma-70 factor family. ECF subfamily.</text>
</comment>
<protein>
    <submittedName>
        <fullName evidence="7">RNA polymerase sigma-70 factor, ECF subfamily</fullName>
    </submittedName>
</protein>
<reference evidence="8" key="1">
    <citation type="submission" date="2017-04" db="EMBL/GenBank/DDBJ databases">
        <authorList>
            <person name="Varghese N."/>
            <person name="Submissions S."/>
        </authorList>
    </citation>
    <scope>NUCLEOTIDE SEQUENCE [LARGE SCALE GENOMIC DNA]</scope>
    <source>
        <strain evidence="8">DSM 16537</strain>
    </source>
</reference>
<gene>
    <name evidence="7" type="ORF">SAMN00777080_2581</name>
</gene>
<dbReference type="Pfam" id="PF08281">
    <property type="entry name" value="Sigma70_r4_2"/>
    <property type="match status" value="1"/>
</dbReference>
<evidence type="ECO:0000256" key="2">
    <source>
        <dbReference type="ARBA" id="ARBA00023015"/>
    </source>
</evidence>
<dbReference type="GO" id="GO:0003677">
    <property type="term" value="F:DNA binding"/>
    <property type="evidence" value="ECO:0007669"/>
    <property type="project" value="InterPro"/>
</dbReference>
<dbReference type="InterPro" id="IPR039425">
    <property type="entry name" value="RNA_pol_sigma-70-like"/>
</dbReference>